<feature type="compositionally biased region" description="Basic and acidic residues" evidence="1">
    <location>
        <begin position="1"/>
        <end position="21"/>
    </location>
</feature>
<dbReference type="EMBL" id="BSKO01000001">
    <property type="protein sequence ID" value="GLO67029.1"/>
    <property type="molecule type" value="Genomic_DNA"/>
</dbReference>
<comment type="caution">
    <text evidence="2">The sequence shown here is derived from an EMBL/GenBank/DDBJ whole genome shotgun (WGS) entry which is preliminary data.</text>
</comment>
<evidence type="ECO:0000256" key="1">
    <source>
        <dbReference type="SAM" id="MobiDB-lite"/>
    </source>
</evidence>
<protein>
    <recommendedName>
        <fullName evidence="4">Cytosolic protein</fullName>
    </recommendedName>
</protein>
<evidence type="ECO:0008006" key="4">
    <source>
        <dbReference type="Google" id="ProtNLM"/>
    </source>
</evidence>
<dbReference type="Proteomes" id="UP001275436">
    <property type="component" value="Unassembled WGS sequence"/>
</dbReference>
<keyword evidence="3" id="KW-1185">Reference proteome</keyword>
<feature type="region of interest" description="Disordered" evidence="1">
    <location>
        <begin position="1"/>
        <end position="83"/>
    </location>
</feature>
<accession>A0ABQ5TJH7</accession>
<sequence>MKKQKYEEISNVEKQKERLIPEEFPEGAYGSDINQNEPVQGKSEPWQEGQYRDSAFVYPDRENHEKTERRVPGSHPLEDESEE</sequence>
<evidence type="ECO:0000313" key="2">
    <source>
        <dbReference type="EMBL" id="GLO67029.1"/>
    </source>
</evidence>
<name>A0ABQ5TJH7_9BACI</name>
<organism evidence="2 3">
    <name type="scientific">Oceanobacillus kimchii</name>
    <dbReference type="NCBI Taxonomy" id="746691"/>
    <lineage>
        <taxon>Bacteria</taxon>
        <taxon>Bacillati</taxon>
        <taxon>Bacillota</taxon>
        <taxon>Bacilli</taxon>
        <taxon>Bacillales</taxon>
        <taxon>Bacillaceae</taxon>
        <taxon>Oceanobacillus</taxon>
    </lineage>
</organism>
<proteinExistence type="predicted"/>
<feature type="compositionally biased region" description="Basic and acidic residues" evidence="1">
    <location>
        <begin position="59"/>
        <end position="71"/>
    </location>
</feature>
<evidence type="ECO:0000313" key="3">
    <source>
        <dbReference type="Proteomes" id="UP001275436"/>
    </source>
</evidence>
<dbReference type="RefSeq" id="WP_069685679.1">
    <property type="nucleotide sequence ID" value="NZ_BSKO01000001.1"/>
</dbReference>
<gene>
    <name evidence="2" type="ORF">MACH08_28130</name>
</gene>
<reference evidence="2 3" key="1">
    <citation type="submission" date="2023-02" db="EMBL/GenBank/DDBJ databases">
        <title>Oceanobacillus kimchii IFOP_LL358 isolated form Alexandrium catenella lab strain.</title>
        <authorList>
            <person name="Gajardo G."/>
            <person name="Ueki S."/>
            <person name="Maruyama F."/>
        </authorList>
    </citation>
    <scope>NUCLEOTIDE SEQUENCE [LARGE SCALE GENOMIC DNA]</scope>
    <source>
        <strain evidence="2 3">IFOP_LL358</strain>
    </source>
</reference>